<evidence type="ECO:0000256" key="6">
    <source>
        <dbReference type="SAM" id="Phobius"/>
    </source>
</evidence>
<name>A0ABY4CPE3_9BACL</name>
<keyword evidence="2" id="KW-0813">Transport</keyword>
<feature type="transmembrane region" description="Helical" evidence="6">
    <location>
        <begin position="179"/>
        <end position="197"/>
    </location>
</feature>
<evidence type="ECO:0000313" key="8">
    <source>
        <dbReference type="EMBL" id="UOF92366.1"/>
    </source>
</evidence>
<dbReference type="InterPro" id="IPR036259">
    <property type="entry name" value="MFS_trans_sf"/>
</dbReference>
<dbReference type="PROSITE" id="PS50850">
    <property type="entry name" value="MFS"/>
    <property type="match status" value="1"/>
</dbReference>
<feature type="transmembrane region" description="Helical" evidence="6">
    <location>
        <begin position="386"/>
        <end position="405"/>
    </location>
</feature>
<feature type="transmembrane region" description="Helical" evidence="6">
    <location>
        <begin position="264"/>
        <end position="284"/>
    </location>
</feature>
<feature type="domain" description="Major facilitator superfamily (MFS) profile" evidence="7">
    <location>
        <begin position="21"/>
        <end position="410"/>
    </location>
</feature>
<evidence type="ECO:0000256" key="3">
    <source>
        <dbReference type="ARBA" id="ARBA00022692"/>
    </source>
</evidence>
<dbReference type="Gene3D" id="1.20.1250.20">
    <property type="entry name" value="MFS general substrate transporter like domains"/>
    <property type="match status" value="2"/>
</dbReference>
<keyword evidence="4 6" id="KW-1133">Transmembrane helix</keyword>
<evidence type="ECO:0000259" key="7">
    <source>
        <dbReference type="PROSITE" id="PS50850"/>
    </source>
</evidence>
<keyword evidence="3 6" id="KW-0812">Transmembrane</keyword>
<evidence type="ECO:0000256" key="4">
    <source>
        <dbReference type="ARBA" id="ARBA00022989"/>
    </source>
</evidence>
<feature type="transmembrane region" description="Helical" evidence="6">
    <location>
        <begin position="320"/>
        <end position="343"/>
    </location>
</feature>
<protein>
    <submittedName>
        <fullName evidence="8">MFS transporter</fullName>
    </submittedName>
</protein>
<dbReference type="PANTHER" id="PTHR23508">
    <property type="entry name" value="CARBOXYLIC ACID TRANSPORTER PROTEIN HOMOLOG"/>
    <property type="match status" value="1"/>
</dbReference>
<dbReference type="PANTHER" id="PTHR23508:SF10">
    <property type="entry name" value="CARBOXYLIC ACID TRANSPORTER PROTEIN HOMOLOG"/>
    <property type="match status" value="1"/>
</dbReference>
<sequence>MELQKVEQVKLSYSIPYWIKVVIVFFLGWVFMYADRAILNPVMGNIKSEFGLTNSQVGLINSVFFLTYAATQIPFGILGDKFSRKMVLVPGFVLFGILTWITGTVTSLVAFLLAAAVVGIGQGAYYGPQFALSSEVIPKKYRSLGSALINSGGAFGISLGYIASSSLTLAWGYSWRTSFYLFAVPTVLVGLFIWKVIKEERKDWPKVHRQKSSANTGITLASLFKNRNLIVSYIVVFCSLYGFFVILTWLPYYLQTERGLQGSQVGFISSLTAWAAIPGAILFSTISDKLGRRKPLVFILLPCAALSICAIAYIQDFSLLIVFLLCYGLTGKIALDPVLVAFVADNAPKQGYSTAFGVFNFSGMCSSILAPYITGYLADKTGSMAAGFYLAAALLLVGCVVMTFAQEGKKAEAEAV</sequence>
<keyword evidence="5 6" id="KW-0472">Membrane</keyword>
<feature type="transmembrane region" description="Helical" evidence="6">
    <location>
        <begin position="355"/>
        <end position="374"/>
    </location>
</feature>
<feature type="transmembrane region" description="Helical" evidence="6">
    <location>
        <begin position="86"/>
        <end position="102"/>
    </location>
</feature>
<feature type="transmembrane region" description="Helical" evidence="6">
    <location>
        <begin position="59"/>
        <end position="79"/>
    </location>
</feature>
<evidence type="ECO:0000256" key="5">
    <source>
        <dbReference type="ARBA" id="ARBA00023136"/>
    </source>
</evidence>
<organism evidence="8 9">
    <name type="scientific">Fodinisporobacter ferrooxydans</name>
    <dbReference type="NCBI Taxonomy" id="2901836"/>
    <lineage>
        <taxon>Bacteria</taxon>
        <taxon>Bacillati</taxon>
        <taxon>Bacillota</taxon>
        <taxon>Bacilli</taxon>
        <taxon>Bacillales</taxon>
        <taxon>Alicyclobacillaceae</taxon>
        <taxon>Fodinisporobacter</taxon>
    </lineage>
</organism>
<accession>A0ABY4CPE3</accession>
<evidence type="ECO:0000256" key="1">
    <source>
        <dbReference type="ARBA" id="ARBA00004651"/>
    </source>
</evidence>
<dbReference type="InterPro" id="IPR020846">
    <property type="entry name" value="MFS_dom"/>
</dbReference>
<dbReference type="RefSeq" id="WP_347439035.1">
    <property type="nucleotide sequence ID" value="NZ_CP089291.1"/>
</dbReference>
<feature type="transmembrane region" description="Helical" evidence="6">
    <location>
        <begin position="230"/>
        <end position="252"/>
    </location>
</feature>
<feature type="transmembrane region" description="Helical" evidence="6">
    <location>
        <begin position="108"/>
        <end position="126"/>
    </location>
</feature>
<dbReference type="SUPFAM" id="SSF103473">
    <property type="entry name" value="MFS general substrate transporter"/>
    <property type="match status" value="1"/>
</dbReference>
<dbReference type="PROSITE" id="PS00217">
    <property type="entry name" value="SUGAR_TRANSPORT_2"/>
    <property type="match status" value="1"/>
</dbReference>
<gene>
    <name evidence="8" type="ORF">LSG31_09495</name>
</gene>
<dbReference type="Proteomes" id="UP000830167">
    <property type="component" value="Chromosome"/>
</dbReference>
<feature type="transmembrane region" description="Helical" evidence="6">
    <location>
        <begin position="21"/>
        <end position="39"/>
    </location>
</feature>
<keyword evidence="9" id="KW-1185">Reference proteome</keyword>
<dbReference type="EMBL" id="CP089291">
    <property type="protein sequence ID" value="UOF92366.1"/>
    <property type="molecule type" value="Genomic_DNA"/>
</dbReference>
<evidence type="ECO:0000313" key="9">
    <source>
        <dbReference type="Proteomes" id="UP000830167"/>
    </source>
</evidence>
<feature type="transmembrane region" description="Helical" evidence="6">
    <location>
        <begin position="296"/>
        <end position="314"/>
    </location>
</feature>
<feature type="transmembrane region" description="Helical" evidence="6">
    <location>
        <begin position="147"/>
        <end position="173"/>
    </location>
</feature>
<dbReference type="Pfam" id="PF07690">
    <property type="entry name" value="MFS_1"/>
    <property type="match status" value="1"/>
</dbReference>
<reference evidence="8" key="1">
    <citation type="submission" date="2021-12" db="EMBL/GenBank/DDBJ databases">
        <title>Alicyclobacillaceae gen. nov., sp. nov., isolated from chalcocite enrichment system.</title>
        <authorList>
            <person name="Jiang Z."/>
        </authorList>
    </citation>
    <scope>NUCLEOTIDE SEQUENCE</scope>
    <source>
        <strain evidence="8">MYW30-H2</strain>
    </source>
</reference>
<dbReference type="InterPro" id="IPR005829">
    <property type="entry name" value="Sugar_transporter_CS"/>
</dbReference>
<evidence type="ECO:0000256" key="2">
    <source>
        <dbReference type="ARBA" id="ARBA00022448"/>
    </source>
</evidence>
<comment type="subcellular location">
    <subcellularLocation>
        <location evidence="1">Cell membrane</location>
        <topology evidence="1">Multi-pass membrane protein</topology>
    </subcellularLocation>
</comment>
<proteinExistence type="predicted"/>
<dbReference type="InterPro" id="IPR011701">
    <property type="entry name" value="MFS"/>
</dbReference>